<dbReference type="GO" id="GO:0034551">
    <property type="term" value="P:mitochondrial respiratory chain complex III assembly"/>
    <property type="evidence" value="ECO:0007669"/>
    <property type="project" value="TreeGrafter"/>
</dbReference>
<dbReference type="OrthoDB" id="10256179at2759"/>
<dbReference type="GO" id="GO:0005743">
    <property type="term" value="C:mitochondrial inner membrane"/>
    <property type="evidence" value="ECO:0007669"/>
    <property type="project" value="TreeGrafter"/>
</dbReference>
<dbReference type="PROSITE" id="PS50012">
    <property type="entry name" value="RCC1_3"/>
    <property type="match status" value="3"/>
</dbReference>
<accession>A0A2K1R3W8</accession>
<proteinExistence type="predicted"/>
<feature type="compositionally biased region" description="Polar residues" evidence="2">
    <location>
        <begin position="17"/>
        <end position="26"/>
    </location>
</feature>
<keyword evidence="3" id="KW-0812">Transmembrane</keyword>
<evidence type="ECO:0000256" key="1">
    <source>
        <dbReference type="PROSITE-ProRule" id="PRU00235"/>
    </source>
</evidence>
<keyword evidence="3" id="KW-0472">Membrane</keyword>
<dbReference type="PANTHER" id="PTHR47563">
    <property type="entry name" value="PROTEIN FMP25, MITOCHONDRIAL"/>
    <property type="match status" value="1"/>
</dbReference>
<dbReference type="AlphaFoldDB" id="A0A2K1R3W8"/>
<dbReference type="Pfam" id="PF00415">
    <property type="entry name" value="RCC1"/>
    <property type="match status" value="1"/>
</dbReference>
<dbReference type="Proteomes" id="UP000243797">
    <property type="component" value="Unassembled WGS sequence"/>
</dbReference>
<dbReference type="STRING" id="2082308.A0A2K1R3W8"/>
<dbReference type="InterPro" id="IPR053245">
    <property type="entry name" value="MitoProcess-Associated"/>
</dbReference>
<feature type="repeat" description="RCC1" evidence="1">
    <location>
        <begin position="428"/>
        <end position="493"/>
    </location>
</feature>
<dbReference type="FunFam" id="2.130.10.30:FF:000027">
    <property type="entry name" value="Protein FMP25, mitochondrial"/>
    <property type="match status" value="1"/>
</dbReference>
<dbReference type="FunCoup" id="A0A2K1R3W8">
    <property type="interactions" value="14"/>
</dbReference>
<evidence type="ECO:0000256" key="2">
    <source>
        <dbReference type="SAM" id="MobiDB-lite"/>
    </source>
</evidence>
<dbReference type="InParanoid" id="A0A2K1R3W8"/>
<evidence type="ECO:0000313" key="4">
    <source>
        <dbReference type="EMBL" id="PNS21981.1"/>
    </source>
</evidence>
<dbReference type="InterPro" id="IPR000408">
    <property type="entry name" value="Reg_chr_condens"/>
</dbReference>
<evidence type="ECO:0000313" key="5">
    <source>
        <dbReference type="Proteomes" id="UP000243797"/>
    </source>
</evidence>
<organism evidence="4 5">
    <name type="scientific">Sphaceloma murrayae</name>
    <dbReference type="NCBI Taxonomy" id="2082308"/>
    <lineage>
        <taxon>Eukaryota</taxon>
        <taxon>Fungi</taxon>
        <taxon>Dikarya</taxon>
        <taxon>Ascomycota</taxon>
        <taxon>Pezizomycotina</taxon>
        <taxon>Dothideomycetes</taxon>
        <taxon>Dothideomycetidae</taxon>
        <taxon>Myriangiales</taxon>
        <taxon>Elsinoaceae</taxon>
        <taxon>Sphaceloma</taxon>
    </lineage>
</organism>
<dbReference type="SUPFAM" id="SSF50985">
    <property type="entry name" value="RCC1/BLIP-II"/>
    <property type="match status" value="1"/>
</dbReference>
<feature type="repeat" description="RCC1" evidence="1">
    <location>
        <begin position="346"/>
        <end position="407"/>
    </location>
</feature>
<protein>
    <submittedName>
        <fullName evidence="4">Protein FMP25, mitochondrial</fullName>
    </submittedName>
</protein>
<keyword evidence="3" id="KW-1133">Transmembrane helix</keyword>
<name>A0A2K1R3W8_9PEZI</name>
<dbReference type="InterPro" id="IPR009091">
    <property type="entry name" value="RCC1/BLIP-II"/>
</dbReference>
<keyword evidence="5" id="KW-1185">Reference proteome</keyword>
<feature type="transmembrane region" description="Helical" evidence="3">
    <location>
        <begin position="47"/>
        <end position="68"/>
    </location>
</feature>
<sequence length="593" mass="64977">MQRGRVISEAVTKGSRAASTGSQLRSRASHARLATSTAYASRRQQHFFRSVVAIAFAGGVATFSQHYLNNHRLIREGHADAPEENELIFEQSKKKKGASKEEIRDLISSQHLQVKRSWESPGVYAWGSNAGRVVAPDSTEAFIKTPRRLKFFDNQLLRDLKMDKLFGAAIDEAGNLFQWGTGYAQDCMEPTKTLRGKDLVSLSLSRDRIIAMSSSGKVYSIPVSREDQEAGSKPNEASWIPFWSGKSPISYRRIVPKDLGWNERVSEVASGLEHMLLLTNKGRLFSAAAASDSFPARGQLGIPGLTWVTKPEGPYDMPHEIKTLKGFEVAQVTCGDYHSLALDREGRVFGFGDNSSGQLGFEYSAEANAVDVPTLLPTTKLYSGSSQSPKVTSIAAGGSNSYFTVDATKVAPPGASAEDLRGVGRVSADTFAFGSGILGNLGNGRWTHVQSTPTKIPTLSSLFEYDEVKNVTIPIRLSYLSVGSSHAAAVMDNVTYMDASARSSENDTNWGADIVFWGNNEFYQLGTGKRNNVSNPTYIQPLDQLAERKVRGKEEHRFHITPRKTVRLGDGRKRSIEQRVECGRGCTAVYSRA</sequence>
<feature type="region of interest" description="Disordered" evidence="2">
    <location>
        <begin position="1"/>
        <end position="29"/>
    </location>
</feature>
<dbReference type="EMBL" id="NKHZ01000001">
    <property type="protein sequence ID" value="PNS21981.1"/>
    <property type="molecule type" value="Genomic_DNA"/>
</dbReference>
<dbReference type="PROSITE" id="PS00626">
    <property type="entry name" value="RCC1_2"/>
    <property type="match status" value="1"/>
</dbReference>
<evidence type="ECO:0000256" key="3">
    <source>
        <dbReference type="SAM" id="Phobius"/>
    </source>
</evidence>
<dbReference type="PANTHER" id="PTHR47563:SF1">
    <property type="entry name" value="PROTEIN FMP25, MITOCHONDRIAL"/>
    <property type="match status" value="1"/>
</dbReference>
<dbReference type="Gene3D" id="2.130.10.30">
    <property type="entry name" value="Regulator of chromosome condensation 1/beta-lactamase-inhibitor protein II"/>
    <property type="match status" value="1"/>
</dbReference>
<gene>
    <name evidence="4" type="ORF">CAC42_579</name>
</gene>
<dbReference type="Pfam" id="PF13540">
    <property type="entry name" value="RCC1_2"/>
    <property type="match status" value="1"/>
</dbReference>
<feature type="repeat" description="RCC1" evidence="1">
    <location>
        <begin position="282"/>
        <end position="345"/>
    </location>
</feature>
<reference evidence="4 5" key="1">
    <citation type="submission" date="2017-06" db="EMBL/GenBank/DDBJ databases">
        <title>Draft genome sequence of a variant of Elsinoe murrayae.</title>
        <authorList>
            <person name="Cheng Q."/>
        </authorList>
    </citation>
    <scope>NUCLEOTIDE SEQUENCE [LARGE SCALE GENOMIC DNA]</scope>
    <source>
        <strain evidence="4 5">CQ-2017a</strain>
    </source>
</reference>
<comment type="caution">
    <text evidence="4">The sequence shown here is derived from an EMBL/GenBank/DDBJ whole genome shotgun (WGS) entry which is preliminary data.</text>
</comment>